<sequence>MGVSQYPIHELIHRGETDVVFYRGIANAWALNFLFSDYRLYHNPMGYVYQTYRYSYPSERVQAVKEWLGRPEGAVAFASVLDDILTRKKAEITSVYFDCIGIASGLKIALLQYFRYWVHVSTVSADRRAVLADLLVRFANNYNNDNVSSAVQDVSRYNWFMALQLLYAEEIRPLNLRDLEWRYALLPRKWRELDFARTYYSMVSKLVASGYQALGMSTADVQEMMLITTRTDADRALPLYSLLRALYKTDNPMAFYAIKAMMR</sequence>
<evidence type="ECO:0000313" key="1">
    <source>
        <dbReference type="EMBL" id="DAF65040.1"/>
    </source>
</evidence>
<protein>
    <submittedName>
        <fullName evidence="1">Uncharacterized protein</fullName>
    </submittedName>
</protein>
<name>A0A8S5TPJ9_9CAUD</name>
<organism evidence="1">
    <name type="scientific">Podoviridae sp. ct2iq11</name>
    <dbReference type="NCBI Taxonomy" id="2827720"/>
    <lineage>
        <taxon>Viruses</taxon>
        <taxon>Duplodnaviria</taxon>
        <taxon>Heunggongvirae</taxon>
        <taxon>Uroviricota</taxon>
        <taxon>Caudoviricetes</taxon>
    </lineage>
</organism>
<proteinExistence type="predicted"/>
<accession>A0A8S5TPJ9</accession>
<reference evidence="1" key="1">
    <citation type="journal article" date="2021" name="Proc. Natl. Acad. Sci. U.S.A.">
        <title>A Catalog of Tens of Thousands of Viruses from Human Metagenomes Reveals Hidden Associations with Chronic Diseases.</title>
        <authorList>
            <person name="Tisza M.J."/>
            <person name="Buck C.B."/>
        </authorList>
    </citation>
    <scope>NUCLEOTIDE SEQUENCE</scope>
    <source>
        <strain evidence="1">Ct2iq11</strain>
    </source>
</reference>
<dbReference type="EMBL" id="BK032872">
    <property type="protein sequence ID" value="DAF65040.1"/>
    <property type="molecule type" value="Genomic_DNA"/>
</dbReference>